<name>A0A9D5B470_PEA</name>
<protein>
    <submittedName>
        <fullName evidence="1">Uncharacterized protein</fullName>
    </submittedName>
</protein>
<gene>
    <name evidence="1" type="ORF">KIW84_020499</name>
</gene>
<dbReference type="AlphaFoldDB" id="A0A9D5B470"/>
<reference evidence="1 2" key="1">
    <citation type="journal article" date="2022" name="Nat. Genet.">
        <title>Improved pea reference genome and pan-genome highlight genomic features and evolutionary characteristics.</title>
        <authorList>
            <person name="Yang T."/>
            <person name="Liu R."/>
            <person name="Luo Y."/>
            <person name="Hu S."/>
            <person name="Wang D."/>
            <person name="Wang C."/>
            <person name="Pandey M.K."/>
            <person name="Ge S."/>
            <person name="Xu Q."/>
            <person name="Li N."/>
            <person name="Li G."/>
            <person name="Huang Y."/>
            <person name="Saxena R.K."/>
            <person name="Ji Y."/>
            <person name="Li M."/>
            <person name="Yan X."/>
            <person name="He Y."/>
            <person name="Liu Y."/>
            <person name="Wang X."/>
            <person name="Xiang C."/>
            <person name="Varshney R.K."/>
            <person name="Ding H."/>
            <person name="Gao S."/>
            <person name="Zong X."/>
        </authorList>
    </citation>
    <scope>NUCLEOTIDE SEQUENCE [LARGE SCALE GENOMIC DNA]</scope>
    <source>
        <strain evidence="1 2">cv. Zhongwan 6</strain>
    </source>
</reference>
<evidence type="ECO:0000313" key="2">
    <source>
        <dbReference type="Proteomes" id="UP001058974"/>
    </source>
</evidence>
<keyword evidence="2" id="KW-1185">Reference proteome</keyword>
<dbReference type="EMBL" id="JAMSHJ010000002">
    <property type="protein sequence ID" value="KAI5433238.1"/>
    <property type="molecule type" value="Genomic_DNA"/>
</dbReference>
<comment type="caution">
    <text evidence="1">The sequence shown here is derived from an EMBL/GenBank/DDBJ whole genome shotgun (WGS) entry which is preliminary data.</text>
</comment>
<proteinExistence type="predicted"/>
<dbReference type="Gramene" id="Psat02G0049900-T1">
    <property type="protein sequence ID" value="KAI5433238.1"/>
    <property type="gene ID" value="KIW84_020499"/>
</dbReference>
<evidence type="ECO:0000313" key="1">
    <source>
        <dbReference type="EMBL" id="KAI5433238.1"/>
    </source>
</evidence>
<accession>A0A9D5B470</accession>
<dbReference type="Proteomes" id="UP001058974">
    <property type="component" value="Chromosome 2"/>
</dbReference>
<organism evidence="1 2">
    <name type="scientific">Pisum sativum</name>
    <name type="common">Garden pea</name>
    <name type="synonym">Lathyrus oleraceus</name>
    <dbReference type="NCBI Taxonomy" id="3888"/>
    <lineage>
        <taxon>Eukaryota</taxon>
        <taxon>Viridiplantae</taxon>
        <taxon>Streptophyta</taxon>
        <taxon>Embryophyta</taxon>
        <taxon>Tracheophyta</taxon>
        <taxon>Spermatophyta</taxon>
        <taxon>Magnoliopsida</taxon>
        <taxon>eudicotyledons</taxon>
        <taxon>Gunneridae</taxon>
        <taxon>Pentapetalae</taxon>
        <taxon>rosids</taxon>
        <taxon>fabids</taxon>
        <taxon>Fabales</taxon>
        <taxon>Fabaceae</taxon>
        <taxon>Papilionoideae</taxon>
        <taxon>50 kb inversion clade</taxon>
        <taxon>NPAAA clade</taxon>
        <taxon>Hologalegina</taxon>
        <taxon>IRL clade</taxon>
        <taxon>Fabeae</taxon>
        <taxon>Lathyrus</taxon>
    </lineage>
</organism>
<sequence length="300" mass="33790">MLNAGRYQNNNIDDATTQPMVPFSFSSNNPFSFLTPARYGRTLPLSPINNPFVPSYLPNSSQIPSSSLGNTPLIPYFLPNSSRISSLRSGNTPLIPSNIPNSSRFSSSILRNTSLIISYPHNASHNSSSNGVTTRYQNPPRPILHNQMNFRYSPYCEGSNHTNNTNPLVLNDFNPRARIGLNRYQGLEDIVIHNANPNNNNNIPLLLNDSNPRSRMDFYNYQGHGNASSDSTMEHHVINIEEASSRREQVTTSDVSFNETQTQKKELLLFKDDKNRVPTRPMIEIDDSNDDEHLDLSLRL</sequence>